<dbReference type="InterPro" id="IPR050796">
    <property type="entry name" value="SCF_F-box_component"/>
</dbReference>
<dbReference type="InterPro" id="IPR001810">
    <property type="entry name" value="F-box_dom"/>
</dbReference>
<dbReference type="Gene3D" id="1.20.1280.50">
    <property type="match status" value="1"/>
</dbReference>
<dbReference type="CDD" id="cd22157">
    <property type="entry name" value="F-box_AtFBW1-like"/>
    <property type="match status" value="1"/>
</dbReference>
<keyword evidence="3" id="KW-1185">Reference proteome</keyword>
<sequence>MSSLLQDLIAEILIRLPVKSVVRFLCVSKEWYALITSSYFIKTHLKFSIETNRDRTLILNEEDFAPASHYISAVQFSSKYNRFGKTVEIYQPLLNWVISDYCDGLVCLHKGHEKQEVAIWNPLVRKYRRFPFEPIEEPSGLSDVRFSHLAFGHDPRNDDYKVLRVIEFYMEDMIGMEFEVKVCSMRSPSWKKIDEQWPNMVICCWKSVALNGDVYWLVADRVGQHRKSLLAFDLATEKFRLYGTPVPLENYLSTFLDVLGGLLCCIVHDYMYCDVYLMKKYGVESSWTQIFKIEKNVLCRNFEYFRTLMFSTNGKKVLLEEHPECGHTSLIWYDIEKKRCYRVKNRSFPYVFKVATCIGSLLLLDGDNVIDPTQTKNKRKRKRN</sequence>
<dbReference type="EMBL" id="JAXUIC010000005">
    <property type="protein sequence ID" value="KAK4589637.1"/>
    <property type="molecule type" value="Genomic_DNA"/>
</dbReference>
<dbReference type="InterPro" id="IPR006527">
    <property type="entry name" value="F-box-assoc_dom_typ1"/>
</dbReference>
<dbReference type="AlphaFoldDB" id="A0AAN7FC20"/>
<dbReference type="InterPro" id="IPR017451">
    <property type="entry name" value="F-box-assoc_interact_dom"/>
</dbReference>
<feature type="domain" description="F-box" evidence="1">
    <location>
        <begin position="4"/>
        <end position="44"/>
    </location>
</feature>
<dbReference type="Proteomes" id="UP001324115">
    <property type="component" value="Unassembled WGS sequence"/>
</dbReference>
<accession>A0AAN7FC20</accession>
<proteinExistence type="predicted"/>
<name>A0AAN7FC20_QUERU</name>
<comment type="caution">
    <text evidence="2">The sequence shown here is derived from an EMBL/GenBank/DDBJ whole genome shotgun (WGS) entry which is preliminary data.</text>
</comment>
<protein>
    <recommendedName>
        <fullName evidence="1">F-box domain-containing protein</fullName>
    </recommendedName>
</protein>
<reference evidence="2 3" key="1">
    <citation type="journal article" date="2023" name="G3 (Bethesda)">
        <title>A haplotype-resolved chromosome-scale genome for Quercus rubra L. provides insights into the genetics of adaptive traits for red oak species.</title>
        <authorList>
            <person name="Kapoor B."/>
            <person name="Jenkins J."/>
            <person name="Schmutz J."/>
            <person name="Zhebentyayeva T."/>
            <person name="Kuelheim C."/>
            <person name="Coggeshall M."/>
            <person name="Heim C."/>
            <person name="Lasky J.R."/>
            <person name="Leites L."/>
            <person name="Islam-Faridi N."/>
            <person name="Romero-Severson J."/>
            <person name="DeLeo V.L."/>
            <person name="Lucas S.M."/>
            <person name="Lazic D."/>
            <person name="Gailing O."/>
            <person name="Carlson J."/>
            <person name="Staton M."/>
        </authorList>
    </citation>
    <scope>NUCLEOTIDE SEQUENCE [LARGE SCALE GENOMIC DNA]</scope>
    <source>
        <strain evidence="2">Pseudo-F2</strain>
    </source>
</reference>
<dbReference type="NCBIfam" id="TIGR01640">
    <property type="entry name" value="F_box_assoc_1"/>
    <property type="match status" value="1"/>
</dbReference>
<gene>
    <name evidence="2" type="ORF">RGQ29_020280</name>
</gene>
<dbReference type="PANTHER" id="PTHR31672">
    <property type="entry name" value="BNACNNG10540D PROTEIN"/>
    <property type="match status" value="1"/>
</dbReference>
<dbReference type="SMART" id="SM00256">
    <property type="entry name" value="FBOX"/>
    <property type="match status" value="1"/>
</dbReference>
<dbReference type="InterPro" id="IPR036047">
    <property type="entry name" value="F-box-like_dom_sf"/>
</dbReference>
<dbReference type="PANTHER" id="PTHR31672:SF13">
    <property type="entry name" value="F-BOX PROTEIN CPR30-LIKE"/>
    <property type="match status" value="1"/>
</dbReference>
<evidence type="ECO:0000313" key="2">
    <source>
        <dbReference type="EMBL" id="KAK4589637.1"/>
    </source>
</evidence>
<evidence type="ECO:0000259" key="1">
    <source>
        <dbReference type="SMART" id="SM00256"/>
    </source>
</evidence>
<organism evidence="2 3">
    <name type="scientific">Quercus rubra</name>
    <name type="common">Northern red oak</name>
    <name type="synonym">Quercus borealis</name>
    <dbReference type="NCBI Taxonomy" id="3512"/>
    <lineage>
        <taxon>Eukaryota</taxon>
        <taxon>Viridiplantae</taxon>
        <taxon>Streptophyta</taxon>
        <taxon>Embryophyta</taxon>
        <taxon>Tracheophyta</taxon>
        <taxon>Spermatophyta</taxon>
        <taxon>Magnoliopsida</taxon>
        <taxon>eudicotyledons</taxon>
        <taxon>Gunneridae</taxon>
        <taxon>Pentapetalae</taxon>
        <taxon>rosids</taxon>
        <taxon>fabids</taxon>
        <taxon>Fagales</taxon>
        <taxon>Fagaceae</taxon>
        <taxon>Quercus</taxon>
    </lineage>
</organism>
<evidence type="ECO:0000313" key="3">
    <source>
        <dbReference type="Proteomes" id="UP001324115"/>
    </source>
</evidence>
<dbReference type="SUPFAM" id="SSF81383">
    <property type="entry name" value="F-box domain"/>
    <property type="match status" value="1"/>
</dbReference>
<dbReference type="Pfam" id="PF00646">
    <property type="entry name" value="F-box"/>
    <property type="match status" value="1"/>
</dbReference>
<dbReference type="Pfam" id="PF07734">
    <property type="entry name" value="FBA_1"/>
    <property type="match status" value="1"/>
</dbReference>